<evidence type="ECO:0000259" key="1">
    <source>
        <dbReference type="PROSITE" id="PS51925"/>
    </source>
</evidence>
<dbReference type="EMBL" id="MK500344">
    <property type="protein sequence ID" value="QBK87124.1"/>
    <property type="molecule type" value="Genomic_DNA"/>
</dbReference>
<dbReference type="PROSITE" id="PS51925">
    <property type="entry name" value="SWIB_MDM2"/>
    <property type="match status" value="1"/>
</dbReference>
<name>A0A481YX27_9VIRU</name>
<dbReference type="SUPFAM" id="SSF47592">
    <property type="entry name" value="SWIB/MDM2 domain"/>
    <property type="match status" value="1"/>
</dbReference>
<sequence length="169" mass="19317">MSVWIVQPADYGGNICGVYSSVEIAKQAILDSYANNVVFKSNGDRIQASTSTCSDIDYQVFRYDIDPIAEPPSRKRKRHLDTPIGFLKMYHITNELADFFGVDHGTHMNRGSCTERLVQYIKVNNLQNPNDRRQILPDKNLTELWGSTVPDDPCYFYTLQKLVTLHLLE</sequence>
<dbReference type="Gene3D" id="1.10.245.10">
    <property type="entry name" value="SWIB/MDM2 domain"/>
    <property type="match status" value="1"/>
</dbReference>
<dbReference type="PANTHER" id="PTHR13844">
    <property type="entry name" value="SWI/SNF-RELATED MATRIX-ASSOCIATED ACTIN-DEPENDENT REGULATOR OF CHROMATIN SUBFAMILY D"/>
    <property type="match status" value="1"/>
</dbReference>
<dbReference type="Pfam" id="PF02201">
    <property type="entry name" value="SWIB"/>
    <property type="match status" value="1"/>
</dbReference>
<evidence type="ECO:0000313" key="2">
    <source>
        <dbReference type="EMBL" id="QBK87124.1"/>
    </source>
</evidence>
<dbReference type="SMART" id="SM00151">
    <property type="entry name" value="SWIB"/>
    <property type="match status" value="1"/>
</dbReference>
<organism evidence="2">
    <name type="scientific">Marseillevirus LCMAC201</name>
    <dbReference type="NCBI Taxonomy" id="2506605"/>
    <lineage>
        <taxon>Viruses</taxon>
        <taxon>Varidnaviria</taxon>
        <taxon>Bamfordvirae</taxon>
        <taxon>Nucleocytoviricota</taxon>
        <taxon>Megaviricetes</taxon>
        <taxon>Pimascovirales</taxon>
        <taxon>Pimascovirales incertae sedis</taxon>
        <taxon>Marseilleviridae</taxon>
    </lineage>
</organism>
<proteinExistence type="predicted"/>
<dbReference type="CDD" id="cd10567">
    <property type="entry name" value="SWIB-MDM2_like"/>
    <property type="match status" value="1"/>
</dbReference>
<feature type="domain" description="DM2" evidence="1">
    <location>
        <begin position="85"/>
        <end position="169"/>
    </location>
</feature>
<dbReference type="InterPro" id="IPR036885">
    <property type="entry name" value="SWIB_MDM2_dom_sf"/>
</dbReference>
<accession>A0A481YX27</accession>
<dbReference type="InterPro" id="IPR003121">
    <property type="entry name" value="SWIB_MDM2_domain"/>
</dbReference>
<dbReference type="InterPro" id="IPR019835">
    <property type="entry name" value="SWIB_domain"/>
</dbReference>
<reference evidence="2" key="1">
    <citation type="journal article" date="2019" name="MBio">
        <title>Virus Genomes from Deep Sea Sediments Expand the Ocean Megavirome and Support Independent Origins of Viral Gigantism.</title>
        <authorList>
            <person name="Backstrom D."/>
            <person name="Yutin N."/>
            <person name="Jorgensen S.L."/>
            <person name="Dharamshi J."/>
            <person name="Homa F."/>
            <person name="Zaremba-Niedwiedzka K."/>
            <person name="Spang A."/>
            <person name="Wolf Y.I."/>
            <person name="Koonin E.V."/>
            <person name="Ettema T.J."/>
        </authorList>
    </citation>
    <scope>NUCLEOTIDE SEQUENCE</scope>
</reference>
<protein>
    <submittedName>
        <fullName evidence="2">SWIB/MDM2 domain protein</fullName>
    </submittedName>
</protein>
<gene>
    <name evidence="2" type="ORF">LCMAC201_00260</name>
</gene>